<dbReference type="FunFam" id="3.30.300.30:FF:000002">
    <property type="entry name" value="Long-chain fatty acid transport protein 1"/>
    <property type="match status" value="1"/>
</dbReference>
<dbReference type="AlphaFoldDB" id="A0AA89BWF0"/>
<dbReference type="PANTHER" id="PTHR43107:SF22">
    <property type="entry name" value="VERY LONG-CHAIN ACYL-COA SYNTHETASE"/>
    <property type="match status" value="1"/>
</dbReference>
<dbReference type="Gene3D" id="3.40.50.12780">
    <property type="entry name" value="N-terminal domain of ligase-like"/>
    <property type="match status" value="1"/>
</dbReference>
<dbReference type="Pfam" id="PF00501">
    <property type="entry name" value="AMP-binding"/>
    <property type="match status" value="1"/>
</dbReference>
<keyword evidence="2" id="KW-0436">Ligase</keyword>
<protein>
    <recommendedName>
        <fullName evidence="4">long-chain-fatty-acid--CoA ligase</fullName>
        <ecNumber evidence="4">6.2.1.3</ecNumber>
    </recommendedName>
    <alternativeName>
        <fullName evidence="6">Long-chain-fatty-acid--CoA ligase</fullName>
    </alternativeName>
</protein>
<dbReference type="SUPFAM" id="SSF56801">
    <property type="entry name" value="Acetyl-CoA synthetase-like"/>
    <property type="match status" value="1"/>
</dbReference>
<evidence type="ECO:0000256" key="6">
    <source>
        <dbReference type="ARBA" id="ARBA00041297"/>
    </source>
</evidence>
<dbReference type="PROSITE" id="PS00455">
    <property type="entry name" value="AMP_BINDING"/>
    <property type="match status" value="1"/>
</dbReference>
<proteinExistence type="inferred from homology"/>
<evidence type="ECO:0000259" key="8">
    <source>
        <dbReference type="Pfam" id="PF00501"/>
    </source>
</evidence>
<name>A0AA89BWF0_PINIB</name>
<comment type="catalytic activity">
    <reaction evidence="7">
        <text>tetracosanoate + ATP + CoA = tetracosanoyl-CoA + AMP + diphosphate</text>
        <dbReference type="Rhea" id="RHEA:33639"/>
        <dbReference type="ChEBI" id="CHEBI:30616"/>
        <dbReference type="ChEBI" id="CHEBI:31014"/>
        <dbReference type="ChEBI" id="CHEBI:33019"/>
        <dbReference type="ChEBI" id="CHEBI:57287"/>
        <dbReference type="ChEBI" id="CHEBI:65052"/>
        <dbReference type="ChEBI" id="CHEBI:456215"/>
    </reaction>
    <physiologicalReaction direction="left-to-right" evidence="7">
        <dbReference type="Rhea" id="RHEA:33640"/>
    </physiologicalReaction>
</comment>
<gene>
    <name evidence="10" type="ORF">FSP39_004198</name>
</gene>
<comment type="similarity">
    <text evidence="1">Belongs to the ATP-dependent AMP-binding enzyme family.</text>
</comment>
<dbReference type="InterPro" id="IPR000873">
    <property type="entry name" value="AMP-dep_synth/lig_dom"/>
</dbReference>
<dbReference type="Pfam" id="PF13193">
    <property type="entry name" value="AMP-binding_C"/>
    <property type="match status" value="1"/>
</dbReference>
<feature type="domain" description="AMP-binding enzyme C-terminal" evidence="9">
    <location>
        <begin position="463"/>
        <end position="542"/>
    </location>
</feature>
<dbReference type="InterPro" id="IPR042099">
    <property type="entry name" value="ANL_N_sf"/>
</dbReference>
<dbReference type="GO" id="GO:0005886">
    <property type="term" value="C:plasma membrane"/>
    <property type="evidence" value="ECO:0007669"/>
    <property type="project" value="TreeGrafter"/>
</dbReference>
<dbReference type="Proteomes" id="UP001186944">
    <property type="component" value="Unassembled WGS sequence"/>
</dbReference>
<evidence type="ECO:0000256" key="4">
    <source>
        <dbReference type="ARBA" id="ARBA00026121"/>
    </source>
</evidence>
<dbReference type="InterPro" id="IPR045851">
    <property type="entry name" value="AMP-bd_C_sf"/>
</dbReference>
<dbReference type="GO" id="GO:0005789">
    <property type="term" value="C:endoplasmic reticulum membrane"/>
    <property type="evidence" value="ECO:0007669"/>
    <property type="project" value="TreeGrafter"/>
</dbReference>
<sequence length="589" mass="66695">MNIARRFGSRINNDVLTGNFVIEKFENSVAKQGKKAMLIFEDRVYSWEFMNEQANRVANIVMQWGLKHGDVVALFVENSPEFVWLLLGLQKLGIGAALINYHIRAKPLLHSIRVSEAKALILGPEDILLHAIDEIRDGLDIPVYVSGRPGDSTPQGYHSWSDLMLHSQPAQISKAVRAGLGLFHPCIYIYTSGTTGLPKPAIISQAKGIGYTMFLQFSELSTDDIVYTITPLYHSAAILALFSVIDMGATMLLRRKFSATHYFEDIRRHKATMTQYIGELCRYLIHTPKQPHEDEHNLRVAIGNGLRMDIWEEFQQRFKIPKIVEFYGATEGTSASINVCGKVGACGRLSPFMSMLDPVKKFIVRYDPNTEAPYRNKEGRCELCKIDEAGILIAAIPPTYSGAFYKGGKEINEKKMIRNAFVDGDAFFNFGDLLYVDKDYFLYFKDRVGDTFRWKGENVSTNEVANILTNLSFIQDANVYGVTIPDTDGRAGMAALLLKENFKMDPSHLQQIYNHCQENLPSYARPIFIRIIPEMPLTTTHKQKKTEYVKQGFDPNIISDPLFVITPEEKTYTPLTLHNLSQFMSRARL</sequence>
<dbReference type="PANTHER" id="PTHR43107">
    <property type="entry name" value="LONG-CHAIN FATTY ACID TRANSPORT PROTEIN"/>
    <property type="match status" value="1"/>
</dbReference>
<dbReference type="GO" id="GO:0005324">
    <property type="term" value="F:long-chain fatty acid transmembrane transporter activity"/>
    <property type="evidence" value="ECO:0007669"/>
    <property type="project" value="TreeGrafter"/>
</dbReference>
<evidence type="ECO:0000256" key="5">
    <source>
        <dbReference type="ARBA" id="ARBA00036527"/>
    </source>
</evidence>
<dbReference type="GO" id="GO:0044539">
    <property type="term" value="P:long-chain fatty acid import into cell"/>
    <property type="evidence" value="ECO:0007669"/>
    <property type="project" value="TreeGrafter"/>
</dbReference>
<evidence type="ECO:0000313" key="10">
    <source>
        <dbReference type="EMBL" id="KAK3096869.1"/>
    </source>
</evidence>
<keyword evidence="3" id="KW-0443">Lipid metabolism</keyword>
<comment type="catalytic activity">
    <reaction evidence="5">
        <text>a very long-chain fatty acid + ATP + CoA = a very long-chain fatty acyl-CoA + AMP + diphosphate</text>
        <dbReference type="Rhea" id="RHEA:54536"/>
        <dbReference type="ChEBI" id="CHEBI:30616"/>
        <dbReference type="ChEBI" id="CHEBI:33019"/>
        <dbReference type="ChEBI" id="CHEBI:57287"/>
        <dbReference type="ChEBI" id="CHEBI:58950"/>
        <dbReference type="ChEBI" id="CHEBI:138261"/>
        <dbReference type="ChEBI" id="CHEBI:456215"/>
    </reaction>
    <physiologicalReaction direction="left-to-right" evidence="5">
        <dbReference type="Rhea" id="RHEA:54537"/>
    </physiologicalReaction>
</comment>
<reference evidence="10" key="1">
    <citation type="submission" date="2019-08" db="EMBL/GenBank/DDBJ databases">
        <title>The improved chromosome-level genome for the pearl oyster Pinctada fucata martensii using PacBio sequencing and Hi-C.</title>
        <authorList>
            <person name="Zheng Z."/>
        </authorList>
    </citation>
    <scope>NUCLEOTIDE SEQUENCE</scope>
    <source>
        <strain evidence="10">ZZ-2019</strain>
        <tissue evidence="10">Adductor muscle</tissue>
    </source>
</reference>
<comment type="caution">
    <text evidence="10">The sequence shown here is derived from an EMBL/GenBank/DDBJ whole genome shotgun (WGS) entry which is preliminary data.</text>
</comment>
<evidence type="ECO:0000313" key="11">
    <source>
        <dbReference type="Proteomes" id="UP001186944"/>
    </source>
</evidence>
<keyword evidence="3" id="KW-0276">Fatty acid metabolism</keyword>
<dbReference type="EC" id="6.2.1.3" evidence="4"/>
<keyword evidence="11" id="KW-1185">Reference proteome</keyword>
<dbReference type="InterPro" id="IPR025110">
    <property type="entry name" value="AMP-bd_C"/>
</dbReference>
<dbReference type="Gene3D" id="3.30.300.30">
    <property type="match status" value="1"/>
</dbReference>
<dbReference type="GO" id="GO:0004467">
    <property type="term" value="F:long-chain fatty acid-CoA ligase activity"/>
    <property type="evidence" value="ECO:0007669"/>
    <property type="project" value="UniProtKB-EC"/>
</dbReference>
<organism evidence="10 11">
    <name type="scientific">Pinctada imbricata</name>
    <name type="common">Atlantic pearl-oyster</name>
    <name type="synonym">Pinctada martensii</name>
    <dbReference type="NCBI Taxonomy" id="66713"/>
    <lineage>
        <taxon>Eukaryota</taxon>
        <taxon>Metazoa</taxon>
        <taxon>Spiralia</taxon>
        <taxon>Lophotrochozoa</taxon>
        <taxon>Mollusca</taxon>
        <taxon>Bivalvia</taxon>
        <taxon>Autobranchia</taxon>
        <taxon>Pteriomorphia</taxon>
        <taxon>Pterioida</taxon>
        <taxon>Pterioidea</taxon>
        <taxon>Pteriidae</taxon>
        <taxon>Pinctada</taxon>
    </lineage>
</organism>
<evidence type="ECO:0000259" key="9">
    <source>
        <dbReference type="Pfam" id="PF13193"/>
    </source>
</evidence>
<evidence type="ECO:0000256" key="3">
    <source>
        <dbReference type="ARBA" id="ARBA00022832"/>
    </source>
</evidence>
<dbReference type="EMBL" id="VSWD01000007">
    <property type="protein sequence ID" value="KAK3096869.1"/>
    <property type="molecule type" value="Genomic_DNA"/>
</dbReference>
<accession>A0AA89BWF0</accession>
<evidence type="ECO:0000256" key="2">
    <source>
        <dbReference type="ARBA" id="ARBA00022598"/>
    </source>
</evidence>
<feature type="domain" description="AMP-dependent synthetase/ligase" evidence="8">
    <location>
        <begin position="25"/>
        <end position="352"/>
    </location>
</feature>
<evidence type="ECO:0000256" key="7">
    <source>
        <dbReference type="ARBA" id="ARBA00048666"/>
    </source>
</evidence>
<evidence type="ECO:0000256" key="1">
    <source>
        <dbReference type="ARBA" id="ARBA00006432"/>
    </source>
</evidence>
<dbReference type="InterPro" id="IPR020845">
    <property type="entry name" value="AMP-binding_CS"/>
</dbReference>